<dbReference type="RefSeq" id="WP_307257335.1">
    <property type="nucleotide sequence ID" value="NZ_JAUSUC010000018.1"/>
</dbReference>
<evidence type="ECO:0000313" key="2">
    <source>
        <dbReference type="EMBL" id="MDQ0215340.1"/>
    </source>
</evidence>
<feature type="transmembrane region" description="Helical" evidence="1">
    <location>
        <begin position="6"/>
        <end position="27"/>
    </location>
</feature>
<protein>
    <submittedName>
        <fullName evidence="2">Membrane protein</fullName>
    </submittedName>
</protein>
<feature type="transmembrane region" description="Helical" evidence="1">
    <location>
        <begin position="78"/>
        <end position="97"/>
    </location>
</feature>
<keyword evidence="1" id="KW-1133">Transmembrane helix</keyword>
<dbReference type="AlphaFoldDB" id="A0AAJ1WJ53"/>
<evidence type="ECO:0000313" key="3">
    <source>
        <dbReference type="Proteomes" id="UP001237207"/>
    </source>
</evidence>
<keyword evidence="3" id="KW-1185">Reference proteome</keyword>
<gene>
    <name evidence="2" type="ORF">J2S13_001753</name>
</gene>
<name>A0AAJ1WJ53_9BACI</name>
<dbReference type="EMBL" id="JAUSUC010000018">
    <property type="protein sequence ID" value="MDQ0215340.1"/>
    <property type="molecule type" value="Genomic_DNA"/>
</dbReference>
<proteinExistence type="predicted"/>
<reference evidence="2" key="1">
    <citation type="submission" date="2023-07" db="EMBL/GenBank/DDBJ databases">
        <title>Genomic Encyclopedia of Type Strains, Phase IV (KMG-IV): sequencing the most valuable type-strain genomes for metagenomic binning, comparative biology and taxonomic classification.</title>
        <authorList>
            <person name="Goeker M."/>
        </authorList>
    </citation>
    <scope>NUCLEOTIDE SEQUENCE</scope>
    <source>
        <strain evidence="2">DSM 23947</strain>
    </source>
</reference>
<keyword evidence="1" id="KW-0472">Membrane</keyword>
<sequence>MYRVLLYIHIVSAILSIGPFFVLLPLIRKLRIGKGNVQQAYLDSFRFVVRLSKHAGHVLVVSGVLLVFMSSWTWKTSWILMTVAIMVSSLYFLARAFSPTIRKFADPKHDQELLIRKLKRSLIMYIGLLLVMLWFMVTKPVFW</sequence>
<dbReference type="Proteomes" id="UP001237207">
    <property type="component" value="Unassembled WGS sequence"/>
</dbReference>
<feature type="transmembrane region" description="Helical" evidence="1">
    <location>
        <begin position="55"/>
        <end position="72"/>
    </location>
</feature>
<keyword evidence="1" id="KW-0812">Transmembrane</keyword>
<accession>A0AAJ1WJ53</accession>
<organism evidence="2 3">
    <name type="scientific">Oikeobacillus pervagus</name>
    <dbReference type="NCBI Taxonomy" id="1325931"/>
    <lineage>
        <taxon>Bacteria</taxon>
        <taxon>Bacillati</taxon>
        <taxon>Bacillota</taxon>
        <taxon>Bacilli</taxon>
        <taxon>Bacillales</taxon>
        <taxon>Bacillaceae</taxon>
        <taxon>Oikeobacillus</taxon>
    </lineage>
</organism>
<feature type="transmembrane region" description="Helical" evidence="1">
    <location>
        <begin position="118"/>
        <end position="137"/>
    </location>
</feature>
<evidence type="ECO:0000256" key="1">
    <source>
        <dbReference type="SAM" id="Phobius"/>
    </source>
</evidence>
<comment type="caution">
    <text evidence="2">The sequence shown here is derived from an EMBL/GenBank/DDBJ whole genome shotgun (WGS) entry which is preliminary data.</text>
</comment>